<reference evidence="2 3" key="1">
    <citation type="submission" date="2016-10" db="EMBL/GenBank/DDBJ databases">
        <authorList>
            <person name="de Groot N.N."/>
        </authorList>
    </citation>
    <scope>NUCLEOTIDE SEQUENCE [LARGE SCALE GENOMIC DNA]</scope>
    <source>
        <strain evidence="2 3">DSM 45317</strain>
    </source>
</reference>
<keyword evidence="3" id="KW-1185">Reference proteome</keyword>
<sequence length="80" mass="8178">MSAARDVMEIQAASGHIHHSIGFPSPVAAVGCVLCAGPPARGKRAARHGTTVTAERAGTHPHRRESTAANLGACSRAVID</sequence>
<evidence type="ECO:0000313" key="2">
    <source>
        <dbReference type="EMBL" id="SFL31838.1"/>
    </source>
</evidence>
<dbReference type="EMBL" id="FOSW01000009">
    <property type="protein sequence ID" value="SFL31838.1"/>
    <property type="molecule type" value="Genomic_DNA"/>
</dbReference>
<protein>
    <submittedName>
        <fullName evidence="2">Uncharacterized protein</fullName>
    </submittedName>
</protein>
<name>A0A1I4GP79_9ACTN</name>
<proteinExistence type="predicted"/>
<dbReference type="Proteomes" id="UP000199152">
    <property type="component" value="Unassembled WGS sequence"/>
</dbReference>
<dbReference type="InParanoid" id="A0A1I4GP79"/>
<dbReference type="STRING" id="504800.SAMN04488085_109112"/>
<accession>A0A1I4GP79</accession>
<gene>
    <name evidence="2" type="ORF">SAMN04488085_109112</name>
</gene>
<dbReference type="AlphaFoldDB" id="A0A1I4GP79"/>
<evidence type="ECO:0000256" key="1">
    <source>
        <dbReference type="SAM" id="MobiDB-lite"/>
    </source>
</evidence>
<evidence type="ECO:0000313" key="3">
    <source>
        <dbReference type="Proteomes" id="UP000199152"/>
    </source>
</evidence>
<feature type="region of interest" description="Disordered" evidence="1">
    <location>
        <begin position="42"/>
        <end position="68"/>
    </location>
</feature>
<dbReference type="PROSITE" id="PS51257">
    <property type="entry name" value="PROKAR_LIPOPROTEIN"/>
    <property type="match status" value="1"/>
</dbReference>
<organism evidence="2 3">
    <name type="scientific">Geodermatophilus ruber</name>
    <dbReference type="NCBI Taxonomy" id="504800"/>
    <lineage>
        <taxon>Bacteria</taxon>
        <taxon>Bacillati</taxon>
        <taxon>Actinomycetota</taxon>
        <taxon>Actinomycetes</taxon>
        <taxon>Geodermatophilales</taxon>
        <taxon>Geodermatophilaceae</taxon>
        <taxon>Geodermatophilus</taxon>
    </lineage>
</organism>